<keyword evidence="2 5" id="KW-0812">Transmembrane</keyword>
<evidence type="ECO:0000313" key="8">
    <source>
        <dbReference type="Proteomes" id="UP000238308"/>
    </source>
</evidence>
<name>A0A2T0XI52_9BURK</name>
<keyword evidence="8" id="KW-1185">Reference proteome</keyword>
<feature type="transmembrane region" description="Helical" evidence="5">
    <location>
        <begin position="317"/>
        <end position="336"/>
    </location>
</feature>
<comment type="subcellular location">
    <subcellularLocation>
        <location evidence="1">Membrane</location>
        <topology evidence="1">Multi-pass membrane protein</topology>
    </subcellularLocation>
</comment>
<organism evidence="7 8">
    <name type="scientific">Jezberella montanilacus</name>
    <dbReference type="NCBI Taxonomy" id="323426"/>
    <lineage>
        <taxon>Bacteria</taxon>
        <taxon>Pseudomonadati</taxon>
        <taxon>Pseudomonadota</taxon>
        <taxon>Betaproteobacteria</taxon>
        <taxon>Burkholderiales</taxon>
        <taxon>Alcaligenaceae</taxon>
        <taxon>Jezberella</taxon>
    </lineage>
</organism>
<accession>A0A2T0XI52</accession>
<feature type="domain" description="O-antigen ligase-related" evidence="6">
    <location>
        <begin position="300"/>
        <end position="457"/>
    </location>
</feature>
<feature type="transmembrane region" description="Helical" evidence="5">
    <location>
        <begin position="498"/>
        <end position="514"/>
    </location>
</feature>
<sequence>MSGTRSLREMRLFNLQTKLARFFSWSALGIGSAAVLLVLSSYVCGYLQPVRWPTLFYFELAFIVTLISERRGVMLVTFLLPLVPTLHWQLQFFYHPAVPYFVTAAGIDLVTGLTCALFIKHLNRPQSLRFNPSTIPWPIGLLAWVISLSTALAIARNLWRSASRFELSTFLHETVRFKLFVRGNDFSPIGDWLAISLALLFLALLADSLLRRADREQLIFKPAIASLFVSACYGIYQAFTKIGLPQAAVEYRPESFGYSAIGFQPDIHAYAGHMLLGSVGLFGVLKLLKSNRWRYFAYVTIVLCWIALYLSKSRASLVFSMAVFAVIILLLARDFLRNKSKVVGFTCAATGFALIALLISLSPWLQDAFIQIQDPKLLTFEHLNLLTSRRLELFAAALRMFSSYPLMGLGQGNFLLSSAVVPFSHSVWMSQSGGENAHNYFLQILADVGIVGAGCYLLVLLWPLCRTKNLRALIPAAVAILGLCLGNLYSHSFIIRDNLLLLCAFMALGYSYAYPRPVASGNVDFHATRCKLSGKIIVLIIAIVMSLIPFAFLEVATSFDRLPFQQSSHR</sequence>
<dbReference type="RefSeq" id="WP_106227318.1">
    <property type="nucleotide sequence ID" value="NZ_PVTV01000012.1"/>
</dbReference>
<protein>
    <submittedName>
        <fullName evidence="7">O-antigen ligase</fullName>
    </submittedName>
</protein>
<evidence type="ECO:0000256" key="3">
    <source>
        <dbReference type="ARBA" id="ARBA00022989"/>
    </source>
</evidence>
<evidence type="ECO:0000259" key="6">
    <source>
        <dbReference type="Pfam" id="PF04932"/>
    </source>
</evidence>
<evidence type="ECO:0000256" key="4">
    <source>
        <dbReference type="ARBA" id="ARBA00023136"/>
    </source>
</evidence>
<dbReference type="PANTHER" id="PTHR37422:SF23">
    <property type="entry name" value="TEICHURONIC ACID BIOSYNTHESIS PROTEIN TUAE"/>
    <property type="match status" value="1"/>
</dbReference>
<feature type="transmembrane region" description="Helical" evidence="5">
    <location>
        <begin position="295"/>
        <end position="311"/>
    </location>
</feature>
<keyword evidence="3 5" id="KW-1133">Transmembrane helix</keyword>
<feature type="transmembrane region" description="Helical" evidence="5">
    <location>
        <begin position="139"/>
        <end position="159"/>
    </location>
</feature>
<comment type="caution">
    <text evidence="7">The sequence shown here is derived from an EMBL/GenBank/DDBJ whole genome shotgun (WGS) entry which is preliminary data.</text>
</comment>
<dbReference type="Proteomes" id="UP000238308">
    <property type="component" value="Unassembled WGS sequence"/>
</dbReference>
<dbReference type="PANTHER" id="PTHR37422">
    <property type="entry name" value="TEICHURONIC ACID BIOSYNTHESIS PROTEIN TUAE"/>
    <property type="match status" value="1"/>
</dbReference>
<feature type="transmembrane region" description="Helical" evidence="5">
    <location>
        <begin position="408"/>
        <end position="428"/>
    </location>
</feature>
<feature type="transmembrane region" description="Helical" evidence="5">
    <location>
        <begin position="21"/>
        <end position="43"/>
    </location>
</feature>
<evidence type="ECO:0000313" key="7">
    <source>
        <dbReference type="EMBL" id="PRY98634.1"/>
    </source>
</evidence>
<evidence type="ECO:0000256" key="5">
    <source>
        <dbReference type="SAM" id="Phobius"/>
    </source>
</evidence>
<feature type="transmembrane region" description="Helical" evidence="5">
    <location>
        <begin position="470"/>
        <end position="489"/>
    </location>
</feature>
<keyword evidence="7" id="KW-0436">Ligase</keyword>
<evidence type="ECO:0000256" key="1">
    <source>
        <dbReference type="ARBA" id="ARBA00004141"/>
    </source>
</evidence>
<dbReference type="InterPro" id="IPR007016">
    <property type="entry name" value="O-antigen_ligase-rel_domated"/>
</dbReference>
<dbReference type="GO" id="GO:0016874">
    <property type="term" value="F:ligase activity"/>
    <property type="evidence" value="ECO:0007669"/>
    <property type="project" value="UniProtKB-KW"/>
</dbReference>
<keyword evidence="4 5" id="KW-0472">Membrane</keyword>
<feature type="transmembrane region" description="Helical" evidence="5">
    <location>
        <begin position="189"/>
        <end position="206"/>
    </location>
</feature>
<feature type="transmembrane region" description="Helical" evidence="5">
    <location>
        <begin position="100"/>
        <end position="119"/>
    </location>
</feature>
<dbReference type="EMBL" id="PVTV01000012">
    <property type="protein sequence ID" value="PRY98634.1"/>
    <property type="molecule type" value="Genomic_DNA"/>
</dbReference>
<gene>
    <name evidence="7" type="ORF">BCM14_1467</name>
</gene>
<dbReference type="Pfam" id="PF04932">
    <property type="entry name" value="Wzy_C"/>
    <property type="match status" value="1"/>
</dbReference>
<feature type="transmembrane region" description="Helical" evidence="5">
    <location>
        <begin position="343"/>
        <end position="365"/>
    </location>
</feature>
<feature type="transmembrane region" description="Helical" evidence="5">
    <location>
        <begin position="534"/>
        <end position="553"/>
    </location>
</feature>
<proteinExistence type="predicted"/>
<feature type="transmembrane region" description="Helical" evidence="5">
    <location>
        <begin position="440"/>
        <end position="464"/>
    </location>
</feature>
<feature type="transmembrane region" description="Helical" evidence="5">
    <location>
        <begin position="218"/>
        <end position="236"/>
    </location>
</feature>
<dbReference type="GO" id="GO:0016020">
    <property type="term" value="C:membrane"/>
    <property type="evidence" value="ECO:0007669"/>
    <property type="project" value="UniProtKB-SubCell"/>
</dbReference>
<dbReference type="AlphaFoldDB" id="A0A2T0XI52"/>
<dbReference type="InterPro" id="IPR051533">
    <property type="entry name" value="WaaL-like"/>
</dbReference>
<reference evidence="7 8" key="1">
    <citation type="submission" date="2018-03" db="EMBL/GenBank/DDBJ databases">
        <title>Genomic Encyclopedia of Type Strains, Phase III (KMG-III): the genomes of soil and plant-associated and newly described type strains.</title>
        <authorList>
            <person name="Whitman W."/>
        </authorList>
    </citation>
    <scope>NUCLEOTIDE SEQUENCE [LARGE SCALE GENOMIC DNA]</scope>
    <source>
        <strain evidence="7 8">MWH-P2sevCIIIb</strain>
    </source>
</reference>
<evidence type="ECO:0000256" key="2">
    <source>
        <dbReference type="ARBA" id="ARBA00022692"/>
    </source>
</evidence>
<dbReference type="OrthoDB" id="4448at2"/>